<feature type="transmembrane region" description="Helical" evidence="6">
    <location>
        <begin position="98"/>
        <end position="117"/>
    </location>
</feature>
<feature type="transmembrane region" description="Helical" evidence="6">
    <location>
        <begin position="325"/>
        <end position="343"/>
    </location>
</feature>
<keyword evidence="4 6" id="KW-1133">Transmembrane helix</keyword>
<reference evidence="8 9" key="1">
    <citation type="submission" date="2018-05" db="EMBL/GenBank/DDBJ databases">
        <title>Genome sequencing and assembly of the regulated plant pathogen Lachnellula willkommii and related sister species for the development of diagnostic species identification markers.</title>
        <authorList>
            <person name="Giroux E."/>
            <person name="Bilodeau G."/>
        </authorList>
    </citation>
    <scope>NUCLEOTIDE SEQUENCE [LARGE SCALE GENOMIC DNA]</scope>
    <source>
        <strain evidence="8 9">CBS 268.59</strain>
    </source>
</reference>
<feature type="transmembrane region" description="Helical" evidence="6">
    <location>
        <begin position="503"/>
        <end position="525"/>
    </location>
</feature>
<comment type="subcellular location">
    <subcellularLocation>
        <location evidence="1">Membrane</location>
        <topology evidence="1">Multi-pass membrane protein</topology>
    </subcellularLocation>
</comment>
<feature type="transmembrane region" description="Helical" evidence="6">
    <location>
        <begin position="206"/>
        <end position="227"/>
    </location>
</feature>
<accession>A0A8T9CBI5</accession>
<dbReference type="Proteomes" id="UP000469558">
    <property type="component" value="Unassembled WGS sequence"/>
</dbReference>
<dbReference type="InterPro" id="IPR050524">
    <property type="entry name" value="APC_YAT"/>
</dbReference>
<evidence type="ECO:0000313" key="8">
    <source>
        <dbReference type="EMBL" id="TVY81200.1"/>
    </source>
</evidence>
<feature type="transmembrane region" description="Helical" evidence="6">
    <location>
        <begin position="239"/>
        <end position="256"/>
    </location>
</feature>
<evidence type="ECO:0000256" key="5">
    <source>
        <dbReference type="ARBA" id="ARBA00023136"/>
    </source>
</evidence>
<evidence type="ECO:0000259" key="7">
    <source>
        <dbReference type="Pfam" id="PF00324"/>
    </source>
</evidence>
<feature type="transmembrane region" description="Helical" evidence="6">
    <location>
        <begin position="456"/>
        <end position="477"/>
    </location>
</feature>
<sequence length="601" mass="66505">MGSAPGSWLWGAAKFDALGYLGLQIRIRSVWSFNHEHRKSSLERARHSINLAESDIESAPTTVTGNGQKGIQYAEISAEAGEKYGKTVRGLTNRHMQLITIGSSIGTGMFVGIGSALARSGPLSVFLGFTFFSVFMLWPLFMAAAEMCTWLPVRGSIFQFAERYVDPALGFAGGYVYWYGALMLVISDFTGCVSVISFWDDKTNPGWYILLTLGLSLLLNLIAVKYYGEVEFVTSSFKIILMISLIAATFVTMLGGNPQHDRYGFRYWHHPMKEYLETGSLGRFLGFWRIFIYAAFACGGPDVVMMTSAEVQNPRVVIPRATQKIYLRLGMFYIVGTLALGIICPDDDPTLLESLDTGASGSAASPWVIGLRVHGVNGLANLVNAIVLTSAWSCGNAYVYSSSRTLYALAVNGKAPAIFKKCLSNGVPIYALAAVAAVSCLSFLNVKTSTNTVLGWFINLSSVSFMITYMIIFVTYIRFRAAVVQQIGIDALYFRTPFNLQPYVSYFSLGFAFIIVLFNGFYIFWPGAFTASDFIAAYFGVFFFTGLFVFWKFYKKTRFIKAGEADIFSGKQAIDDEENEWVQSRVGIVVPGYQKAFDKLF</sequence>
<dbReference type="PANTHER" id="PTHR43341:SF39">
    <property type="entry name" value="AMINO ACID TRANSPORTER (EUROFUNG)-RELATED"/>
    <property type="match status" value="1"/>
</dbReference>
<evidence type="ECO:0000256" key="2">
    <source>
        <dbReference type="ARBA" id="ARBA00022448"/>
    </source>
</evidence>
<evidence type="ECO:0000313" key="9">
    <source>
        <dbReference type="Proteomes" id="UP000469558"/>
    </source>
</evidence>
<feature type="transmembrane region" description="Helical" evidence="6">
    <location>
        <begin position="123"/>
        <end position="143"/>
    </location>
</feature>
<feature type="transmembrane region" description="Helical" evidence="6">
    <location>
        <begin position="531"/>
        <end position="551"/>
    </location>
</feature>
<protein>
    <submittedName>
        <fullName evidence="8">Putative proline-specific permease put4</fullName>
    </submittedName>
</protein>
<proteinExistence type="predicted"/>
<dbReference type="EMBL" id="QGMK01000526">
    <property type="protein sequence ID" value="TVY81200.1"/>
    <property type="molecule type" value="Genomic_DNA"/>
</dbReference>
<dbReference type="AlphaFoldDB" id="A0A8T9CBI5"/>
<dbReference type="InterPro" id="IPR004841">
    <property type="entry name" value="AA-permease/SLC12A_dom"/>
</dbReference>
<keyword evidence="5 6" id="KW-0472">Membrane</keyword>
<dbReference type="Pfam" id="PF00324">
    <property type="entry name" value="AA_permease"/>
    <property type="match status" value="1"/>
</dbReference>
<keyword evidence="2" id="KW-0813">Transport</keyword>
<gene>
    <name evidence="8" type="primary">put4_2</name>
    <name evidence="8" type="ORF">LSUE1_G002944</name>
</gene>
<dbReference type="PANTHER" id="PTHR43341">
    <property type="entry name" value="AMINO ACID PERMEASE"/>
    <property type="match status" value="1"/>
</dbReference>
<dbReference type="Gene3D" id="1.20.1740.10">
    <property type="entry name" value="Amino acid/polyamine transporter I"/>
    <property type="match status" value="1"/>
</dbReference>
<name>A0A8T9CBI5_9HELO</name>
<comment type="caution">
    <text evidence="8">The sequence shown here is derived from an EMBL/GenBank/DDBJ whole genome shotgun (WGS) entry which is preliminary data.</text>
</comment>
<dbReference type="FunFam" id="1.20.1740.10:FF:000001">
    <property type="entry name" value="Amino acid permease"/>
    <property type="match status" value="1"/>
</dbReference>
<feature type="transmembrane region" description="Helical" evidence="6">
    <location>
        <begin position="382"/>
        <end position="401"/>
    </location>
</feature>
<dbReference type="GO" id="GO:0016020">
    <property type="term" value="C:membrane"/>
    <property type="evidence" value="ECO:0007669"/>
    <property type="project" value="UniProtKB-SubCell"/>
</dbReference>
<dbReference type="GO" id="GO:0015171">
    <property type="term" value="F:amino acid transmembrane transporter activity"/>
    <property type="evidence" value="ECO:0007669"/>
    <property type="project" value="TreeGrafter"/>
</dbReference>
<keyword evidence="3 6" id="KW-0812">Transmembrane</keyword>
<evidence type="ECO:0000256" key="6">
    <source>
        <dbReference type="SAM" id="Phobius"/>
    </source>
</evidence>
<evidence type="ECO:0000256" key="4">
    <source>
        <dbReference type="ARBA" id="ARBA00022989"/>
    </source>
</evidence>
<evidence type="ECO:0000256" key="1">
    <source>
        <dbReference type="ARBA" id="ARBA00004141"/>
    </source>
</evidence>
<dbReference type="OrthoDB" id="3900342at2759"/>
<feature type="transmembrane region" description="Helical" evidence="6">
    <location>
        <begin position="422"/>
        <end position="444"/>
    </location>
</feature>
<feature type="domain" description="Amino acid permease/ SLC12A" evidence="7">
    <location>
        <begin position="95"/>
        <end position="559"/>
    </location>
</feature>
<organism evidence="8 9">
    <name type="scientific">Lachnellula suecica</name>
    <dbReference type="NCBI Taxonomy" id="602035"/>
    <lineage>
        <taxon>Eukaryota</taxon>
        <taxon>Fungi</taxon>
        <taxon>Dikarya</taxon>
        <taxon>Ascomycota</taxon>
        <taxon>Pezizomycotina</taxon>
        <taxon>Leotiomycetes</taxon>
        <taxon>Helotiales</taxon>
        <taxon>Lachnaceae</taxon>
        <taxon>Lachnellula</taxon>
    </lineage>
</organism>
<keyword evidence="9" id="KW-1185">Reference proteome</keyword>
<evidence type="ECO:0000256" key="3">
    <source>
        <dbReference type="ARBA" id="ARBA00022692"/>
    </source>
</evidence>